<name>A0A1I1M6N3_9RHOB</name>
<feature type="domain" description="CcmH/CycL/Ccl2/NrfF N-terminal" evidence="8">
    <location>
        <begin position="20"/>
        <end position="157"/>
    </location>
</feature>
<dbReference type="Gene3D" id="1.10.8.640">
    <property type="entry name" value="Cytochrome C biogenesis protein"/>
    <property type="match status" value="1"/>
</dbReference>
<evidence type="ECO:0000256" key="5">
    <source>
        <dbReference type="ARBA" id="ARBA00022748"/>
    </source>
</evidence>
<evidence type="ECO:0000256" key="3">
    <source>
        <dbReference type="ARBA" id="ARBA00022723"/>
    </source>
</evidence>
<reference evidence="9 10" key="1">
    <citation type="submission" date="2016-10" db="EMBL/GenBank/DDBJ databases">
        <authorList>
            <person name="de Groot N.N."/>
        </authorList>
    </citation>
    <scope>NUCLEOTIDE SEQUENCE [LARGE SCALE GENOMIC DNA]</scope>
    <source>
        <strain evidence="9 10">DSM 29619</strain>
    </source>
</reference>
<dbReference type="STRING" id="517719.SAMN05421762_2279"/>
<dbReference type="InterPro" id="IPR005616">
    <property type="entry name" value="CcmH/CycL/Ccl2/NrfF_N"/>
</dbReference>
<keyword evidence="4 7" id="KW-0732">Signal</keyword>
<feature type="transmembrane region" description="Helical" evidence="7">
    <location>
        <begin position="113"/>
        <end position="134"/>
    </location>
</feature>
<evidence type="ECO:0000256" key="2">
    <source>
        <dbReference type="ARBA" id="ARBA00022617"/>
    </source>
</evidence>
<keyword evidence="5" id="KW-0201">Cytochrome c-type biogenesis</keyword>
<dbReference type="GO" id="GO:0005886">
    <property type="term" value="C:plasma membrane"/>
    <property type="evidence" value="ECO:0007669"/>
    <property type="project" value="TreeGrafter"/>
</dbReference>
<keyword evidence="2 7" id="KW-0349">Heme</keyword>
<dbReference type="CDD" id="cd16378">
    <property type="entry name" value="CcmH_N"/>
    <property type="match status" value="1"/>
</dbReference>
<evidence type="ECO:0000256" key="1">
    <source>
        <dbReference type="ARBA" id="ARBA00010342"/>
    </source>
</evidence>
<dbReference type="GO" id="GO:0046872">
    <property type="term" value="F:metal ion binding"/>
    <property type="evidence" value="ECO:0007669"/>
    <property type="project" value="UniProtKB-KW"/>
</dbReference>
<comment type="similarity">
    <text evidence="1 7">Belongs to the CcmH/CycL/Ccl2/NrfF family.</text>
</comment>
<keyword evidence="3 7" id="KW-0479">Metal-binding</keyword>
<protein>
    <recommendedName>
        <fullName evidence="7">Cytochrome c-type biogenesis protein</fullName>
    </recommendedName>
</protein>
<keyword evidence="6 7" id="KW-0408">Iron</keyword>
<evidence type="ECO:0000256" key="4">
    <source>
        <dbReference type="ARBA" id="ARBA00022729"/>
    </source>
</evidence>
<keyword evidence="7" id="KW-0472">Membrane</keyword>
<evidence type="ECO:0000259" key="8">
    <source>
        <dbReference type="Pfam" id="PF03918"/>
    </source>
</evidence>
<dbReference type="Proteomes" id="UP000231644">
    <property type="component" value="Unassembled WGS sequence"/>
</dbReference>
<evidence type="ECO:0000313" key="9">
    <source>
        <dbReference type="EMBL" id="SFC80885.1"/>
    </source>
</evidence>
<proteinExistence type="inferred from homology"/>
<dbReference type="AlphaFoldDB" id="A0A1I1M6N3"/>
<feature type="chain" id="PRO_5013984829" description="Cytochrome c-type biogenesis protein" evidence="7">
    <location>
        <begin position="30"/>
        <end position="159"/>
    </location>
</feature>
<keyword evidence="10" id="KW-1185">Reference proteome</keyword>
<dbReference type="OrthoDB" id="9804975at2"/>
<keyword evidence="7" id="KW-0812">Transmembrane</keyword>
<organism evidence="9 10">
    <name type="scientific">Pseudooceanicola nitratireducens</name>
    <dbReference type="NCBI Taxonomy" id="517719"/>
    <lineage>
        <taxon>Bacteria</taxon>
        <taxon>Pseudomonadati</taxon>
        <taxon>Pseudomonadota</taxon>
        <taxon>Alphaproteobacteria</taxon>
        <taxon>Rhodobacterales</taxon>
        <taxon>Paracoccaceae</taxon>
        <taxon>Pseudooceanicola</taxon>
    </lineage>
</organism>
<keyword evidence="7" id="KW-1133">Transmembrane helix</keyword>
<gene>
    <name evidence="9" type="ORF">SAMN05421762_2279</name>
</gene>
<accession>A0A1I1M6N3</accession>
<evidence type="ECO:0000313" key="10">
    <source>
        <dbReference type="Proteomes" id="UP000231644"/>
    </source>
</evidence>
<comment type="function">
    <text evidence="7">Possible subunit of a heme lyase.</text>
</comment>
<evidence type="ECO:0000256" key="6">
    <source>
        <dbReference type="ARBA" id="ARBA00023004"/>
    </source>
</evidence>
<evidence type="ECO:0000256" key="7">
    <source>
        <dbReference type="RuleBase" id="RU364112"/>
    </source>
</evidence>
<sequence length="159" mass="17758">MKDLLRQMGRAAVLAILLGMTLAPQSALAVQPDEILDDPVLEQRARDLSKGLRCLVCRNENIDDSNAELARDLRLLVRERLVAGDTDDEAIDFITDRYGEYVLLNPRTGGSNWVLWAAGPVMLITGLGIGLIYLRRRSRATETALSQDEEARLKEILDR</sequence>
<dbReference type="InterPro" id="IPR051263">
    <property type="entry name" value="C-type_cytochrome_biogenesis"/>
</dbReference>
<dbReference type="PANTHER" id="PTHR47870:SF1">
    <property type="entry name" value="CYTOCHROME C-TYPE BIOGENESIS PROTEIN CCMH"/>
    <property type="match status" value="1"/>
</dbReference>
<dbReference type="GO" id="GO:0017004">
    <property type="term" value="P:cytochrome complex assembly"/>
    <property type="evidence" value="ECO:0007669"/>
    <property type="project" value="UniProtKB-KW"/>
</dbReference>
<dbReference type="InterPro" id="IPR038297">
    <property type="entry name" value="CcmH/CycL/NrfF/Ccl2_sf"/>
</dbReference>
<dbReference type="PANTHER" id="PTHR47870">
    <property type="entry name" value="CYTOCHROME C-TYPE BIOGENESIS PROTEIN CCMH"/>
    <property type="match status" value="1"/>
</dbReference>
<dbReference type="Pfam" id="PF03918">
    <property type="entry name" value="CcmH"/>
    <property type="match status" value="1"/>
</dbReference>
<feature type="signal peptide" evidence="7">
    <location>
        <begin position="1"/>
        <end position="29"/>
    </location>
</feature>
<dbReference type="EMBL" id="FOLX01000001">
    <property type="protein sequence ID" value="SFC80885.1"/>
    <property type="molecule type" value="Genomic_DNA"/>
</dbReference>